<keyword evidence="3" id="KW-1015">Disulfide bond</keyword>
<dbReference type="SUPFAM" id="SSF54001">
    <property type="entry name" value="Cysteine proteinases"/>
    <property type="match status" value="1"/>
</dbReference>
<dbReference type="GO" id="GO:0006508">
    <property type="term" value="P:proteolysis"/>
    <property type="evidence" value="ECO:0007669"/>
    <property type="project" value="InterPro"/>
</dbReference>
<dbReference type="CDD" id="cd02248">
    <property type="entry name" value="Peptidase_C1A"/>
    <property type="match status" value="1"/>
</dbReference>
<name>A0A1R2CD01_9CILI</name>
<evidence type="ECO:0000313" key="7">
    <source>
        <dbReference type="Proteomes" id="UP000187209"/>
    </source>
</evidence>
<dbReference type="AlphaFoldDB" id="A0A1R2CD01"/>
<feature type="domain" description="Peptidase C1A papain C-terminal" evidence="4">
    <location>
        <begin position="113"/>
        <end position="328"/>
    </location>
</feature>
<keyword evidence="2" id="KW-0865">Zymogen</keyword>
<comment type="similarity">
    <text evidence="1">Belongs to the peptidase C1 family.</text>
</comment>
<comment type="caution">
    <text evidence="6">The sequence shown here is derived from an EMBL/GenBank/DDBJ whole genome shotgun (WGS) entry which is preliminary data.</text>
</comment>
<dbReference type="PRINTS" id="PR00705">
    <property type="entry name" value="PAPAIN"/>
</dbReference>
<dbReference type="InterPro" id="IPR013201">
    <property type="entry name" value="Prot_inhib_I29"/>
</dbReference>
<evidence type="ECO:0000259" key="4">
    <source>
        <dbReference type="SMART" id="SM00645"/>
    </source>
</evidence>
<dbReference type="InterPro" id="IPR039417">
    <property type="entry name" value="Peptidase_C1A_papain-like"/>
</dbReference>
<evidence type="ECO:0000259" key="5">
    <source>
        <dbReference type="SMART" id="SM00848"/>
    </source>
</evidence>
<evidence type="ECO:0000256" key="1">
    <source>
        <dbReference type="ARBA" id="ARBA00008455"/>
    </source>
</evidence>
<protein>
    <submittedName>
        <fullName evidence="6">Uncharacterized protein</fullName>
    </submittedName>
</protein>
<reference evidence="6 7" key="1">
    <citation type="submission" date="2016-11" db="EMBL/GenBank/DDBJ databases">
        <title>The macronuclear genome of Stentor coeruleus: a giant cell with tiny introns.</title>
        <authorList>
            <person name="Slabodnick M."/>
            <person name="Ruby J.G."/>
            <person name="Reiff S.B."/>
            <person name="Swart E.C."/>
            <person name="Gosai S."/>
            <person name="Prabakaran S."/>
            <person name="Witkowska E."/>
            <person name="Larue G.E."/>
            <person name="Fisher S."/>
            <person name="Freeman R.M."/>
            <person name="Gunawardena J."/>
            <person name="Chu W."/>
            <person name="Stover N.A."/>
            <person name="Gregory B.D."/>
            <person name="Nowacki M."/>
            <person name="Derisi J."/>
            <person name="Roy S.W."/>
            <person name="Marshall W.F."/>
            <person name="Sood P."/>
        </authorList>
    </citation>
    <scope>NUCLEOTIDE SEQUENCE [LARGE SCALE GENOMIC DNA]</scope>
    <source>
        <strain evidence="6">WM001</strain>
    </source>
</reference>
<organism evidence="6 7">
    <name type="scientific">Stentor coeruleus</name>
    <dbReference type="NCBI Taxonomy" id="5963"/>
    <lineage>
        <taxon>Eukaryota</taxon>
        <taxon>Sar</taxon>
        <taxon>Alveolata</taxon>
        <taxon>Ciliophora</taxon>
        <taxon>Postciliodesmatophora</taxon>
        <taxon>Heterotrichea</taxon>
        <taxon>Heterotrichida</taxon>
        <taxon>Stentoridae</taxon>
        <taxon>Stentor</taxon>
    </lineage>
</organism>
<dbReference type="SMART" id="SM00645">
    <property type="entry name" value="Pept_C1"/>
    <property type="match status" value="1"/>
</dbReference>
<sequence>MTICGLIYYYSSVSSHNTNISEYELDLSEFQSYLHAHKKFYFSHEDFNFRFNIFRDNLDHIRRHNKKNEDWVLGVNKFADLTSEEFKNKLLPEKIPIKNYDQKNFASYDDFEASNYVNWVTAGSVTPVQTQGNCGSHWAFSATGAIESIWNITGHPLTVLSAQQLVDCSGKFGNKGCNGGFMDYAFQYVINNTGISSEQTYPYVADQSPGCNKTLANITSAKISSFIDVMPNNTQSLIQAIAQQPVSIAVEADQTIWQFYKGGVISRNCGDLLDHGALAVGYNLNGVPPYYLVKNSWGSDWGENGYIRIAIVEGEGVCGIQIEPSYPVV</sequence>
<evidence type="ECO:0000256" key="3">
    <source>
        <dbReference type="ARBA" id="ARBA00023157"/>
    </source>
</evidence>
<dbReference type="InterPro" id="IPR000668">
    <property type="entry name" value="Peptidase_C1A_C"/>
</dbReference>
<dbReference type="Proteomes" id="UP000187209">
    <property type="component" value="Unassembled WGS sequence"/>
</dbReference>
<dbReference type="GO" id="GO:0008234">
    <property type="term" value="F:cysteine-type peptidase activity"/>
    <property type="evidence" value="ECO:0007669"/>
    <property type="project" value="InterPro"/>
</dbReference>
<dbReference type="OrthoDB" id="190265at2759"/>
<dbReference type="PANTHER" id="PTHR12411">
    <property type="entry name" value="CYSTEINE PROTEASE FAMILY C1-RELATED"/>
    <property type="match status" value="1"/>
</dbReference>
<proteinExistence type="inferred from homology"/>
<feature type="domain" description="Cathepsin propeptide inhibitor" evidence="5">
    <location>
        <begin position="30"/>
        <end position="86"/>
    </location>
</feature>
<dbReference type="Gene3D" id="3.90.70.10">
    <property type="entry name" value="Cysteine proteinases"/>
    <property type="match status" value="1"/>
</dbReference>
<keyword evidence="7" id="KW-1185">Reference proteome</keyword>
<dbReference type="EMBL" id="MPUH01000193">
    <property type="protein sequence ID" value="OMJ86852.1"/>
    <property type="molecule type" value="Genomic_DNA"/>
</dbReference>
<evidence type="ECO:0000313" key="6">
    <source>
        <dbReference type="EMBL" id="OMJ86852.1"/>
    </source>
</evidence>
<evidence type="ECO:0000256" key="2">
    <source>
        <dbReference type="ARBA" id="ARBA00023145"/>
    </source>
</evidence>
<gene>
    <name evidence="6" type="ORF">SteCoe_11561</name>
</gene>
<dbReference type="FunFam" id="3.90.70.10:FF:000332">
    <property type="entry name" value="Cathepsin L1"/>
    <property type="match status" value="1"/>
</dbReference>
<dbReference type="Pfam" id="PF08246">
    <property type="entry name" value="Inhibitor_I29"/>
    <property type="match status" value="1"/>
</dbReference>
<dbReference type="Pfam" id="PF00112">
    <property type="entry name" value="Peptidase_C1"/>
    <property type="match status" value="1"/>
</dbReference>
<dbReference type="InterPro" id="IPR013128">
    <property type="entry name" value="Peptidase_C1A"/>
</dbReference>
<dbReference type="SMART" id="SM00848">
    <property type="entry name" value="Inhibitor_I29"/>
    <property type="match status" value="1"/>
</dbReference>
<accession>A0A1R2CD01</accession>
<dbReference type="InterPro" id="IPR038765">
    <property type="entry name" value="Papain-like_cys_pep_sf"/>
</dbReference>